<feature type="domain" description="E3 ubiquitin-protein ligase ARIH1-like UBA-like" evidence="1">
    <location>
        <begin position="81"/>
        <end position="107"/>
    </location>
</feature>
<name>A0A9W8PAT9_9AGAR</name>
<dbReference type="AlphaFoldDB" id="A0A9W8PAT9"/>
<evidence type="ECO:0000259" key="1">
    <source>
        <dbReference type="Pfam" id="PF21235"/>
    </source>
</evidence>
<gene>
    <name evidence="2" type="ORF">DFH05DRAFT_1518590</name>
</gene>
<proteinExistence type="predicted"/>
<keyword evidence="3" id="KW-1185">Reference proteome</keyword>
<comment type="caution">
    <text evidence="2">The sequence shown here is derived from an EMBL/GenBank/DDBJ whole genome shotgun (WGS) entry which is preliminary data.</text>
</comment>
<accession>A0A9W8PAT9</accession>
<dbReference type="EMBL" id="JANVFU010000001">
    <property type="protein sequence ID" value="KAJ3750432.1"/>
    <property type="molecule type" value="Genomic_DNA"/>
</dbReference>
<protein>
    <recommendedName>
        <fullName evidence="1">E3 ubiquitin-protein ligase ARIH1-like UBA-like domain-containing protein</fullName>
    </recommendedName>
</protein>
<dbReference type="InterPro" id="IPR048962">
    <property type="entry name" value="ARIH1-like_UBL"/>
</dbReference>
<organism evidence="2 3">
    <name type="scientific">Lentinula detonsa</name>
    <dbReference type="NCBI Taxonomy" id="2804962"/>
    <lineage>
        <taxon>Eukaryota</taxon>
        <taxon>Fungi</taxon>
        <taxon>Dikarya</taxon>
        <taxon>Basidiomycota</taxon>
        <taxon>Agaricomycotina</taxon>
        <taxon>Agaricomycetes</taxon>
        <taxon>Agaricomycetidae</taxon>
        <taxon>Agaricales</taxon>
        <taxon>Marasmiineae</taxon>
        <taxon>Omphalotaceae</taxon>
        <taxon>Lentinula</taxon>
    </lineage>
</organism>
<evidence type="ECO:0000313" key="2">
    <source>
        <dbReference type="EMBL" id="KAJ3750432.1"/>
    </source>
</evidence>
<dbReference type="Pfam" id="PF21235">
    <property type="entry name" value="UBA_ARI1"/>
    <property type="match status" value="1"/>
</dbReference>
<reference evidence="2 3" key="1">
    <citation type="journal article" date="2023" name="Proc. Natl. Acad. Sci. U.S.A.">
        <title>A global phylogenomic analysis of the shiitake genus Lentinula.</title>
        <authorList>
            <person name="Sierra-Patev S."/>
            <person name="Min B."/>
            <person name="Naranjo-Ortiz M."/>
            <person name="Looney B."/>
            <person name="Konkel Z."/>
            <person name="Slot J.C."/>
            <person name="Sakamoto Y."/>
            <person name="Steenwyk J.L."/>
            <person name="Rokas A."/>
            <person name="Carro J."/>
            <person name="Camarero S."/>
            <person name="Ferreira P."/>
            <person name="Molpeceres G."/>
            <person name="Ruiz-Duenas F.J."/>
            <person name="Serrano A."/>
            <person name="Henrissat B."/>
            <person name="Drula E."/>
            <person name="Hughes K.W."/>
            <person name="Mata J.L."/>
            <person name="Ishikawa N.K."/>
            <person name="Vargas-Isla R."/>
            <person name="Ushijima S."/>
            <person name="Smith C.A."/>
            <person name="Donoghue J."/>
            <person name="Ahrendt S."/>
            <person name="Andreopoulos W."/>
            <person name="He G."/>
            <person name="LaButti K."/>
            <person name="Lipzen A."/>
            <person name="Ng V."/>
            <person name="Riley R."/>
            <person name="Sandor L."/>
            <person name="Barry K."/>
            <person name="Martinez A.T."/>
            <person name="Xiao Y."/>
            <person name="Gibbons J.G."/>
            <person name="Terashima K."/>
            <person name="Grigoriev I.V."/>
            <person name="Hibbett D."/>
        </authorList>
    </citation>
    <scope>NUCLEOTIDE SEQUENCE [LARGE SCALE GENOMIC DNA]</scope>
    <source>
        <strain evidence="2 3">TFB7810</strain>
    </source>
</reference>
<sequence length="133" mass="15199">MGRQNRRWIAVEHTEAQNNNNAQDDDGYVYDYDDDFPISESPGPTKSKSKSYQVEYTSAYAKFGGKVDEEVGSCKYLGYLVLSPSIVTLLLRHSGWNKERLINEYIENPTQVLVYSGSQVPEPIPTPYSLRRR</sequence>
<evidence type="ECO:0000313" key="3">
    <source>
        <dbReference type="Proteomes" id="UP001142393"/>
    </source>
</evidence>
<dbReference type="Proteomes" id="UP001142393">
    <property type="component" value="Unassembled WGS sequence"/>
</dbReference>